<protein>
    <recommendedName>
        <fullName evidence="5">Nuclear transport factor 2 family protein</fullName>
    </recommendedName>
</protein>
<sequence>MSWTRGLLVALAVGALLGGSAGCASSEAHERKGEVSTSPVGKVLDGTDEEGRHYREIGKKDAPQVAIEVQPASGGAWDVRLTVRRFRFSPPGVRPVAVAGRGTARLYLDGHALTRLRTRDYRLPGRLVPRGTHHVTARLYADDQTVWAVDGKPVESTADITASGTDETPSPVSGTEETPNPASGTEETPSPASGTEETPSPASTG</sequence>
<proteinExistence type="predicted"/>
<feature type="region of interest" description="Disordered" evidence="1">
    <location>
        <begin position="156"/>
        <end position="205"/>
    </location>
</feature>
<gene>
    <name evidence="3" type="ORF">N8I84_09420</name>
</gene>
<evidence type="ECO:0008006" key="5">
    <source>
        <dbReference type="Google" id="ProtNLM"/>
    </source>
</evidence>
<keyword evidence="4" id="KW-1185">Reference proteome</keyword>
<feature type="signal peptide" evidence="2">
    <location>
        <begin position="1"/>
        <end position="24"/>
    </location>
</feature>
<dbReference type="RefSeq" id="WP_263229104.1">
    <property type="nucleotide sequence ID" value="NZ_CP106793.1"/>
</dbReference>
<reference evidence="3" key="1">
    <citation type="submission" date="2022-10" db="EMBL/GenBank/DDBJ databases">
        <authorList>
            <person name="Mo P."/>
        </authorList>
    </citation>
    <scope>NUCLEOTIDE SEQUENCE</scope>
    <source>
        <strain evidence="3">HUAS 13-4</strain>
    </source>
</reference>
<keyword evidence="2" id="KW-0732">Signal</keyword>
<organism evidence="3 4">
    <name type="scientific">Streptomyces cynarae</name>
    <dbReference type="NCBI Taxonomy" id="2981134"/>
    <lineage>
        <taxon>Bacteria</taxon>
        <taxon>Bacillati</taxon>
        <taxon>Actinomycetota</taxon>
        <taxon>Actinomycetes</taxon>
        <taxon>Kitasatosporales</taxon>
        <taxon>Streptomycetaceae</taxon>
        <taxon>Streptomyces</taxon>
    </lineage>
</organism>
<evidence type="ECO:0000256" key="1">
    <source>
        <dbReference type="SAM" id="MobiDB-lite"/>
    </source>
</evidence>
<feature type="chain" id="PRO_5047076414" description="Nuclear transport factor 2 family protein" evidence="2">
    <location>
        <begin position="25"/>
        <end position="205"/>
    </location>
</feature>
<evidence type="ECO:0000256" key="2">
    <source>
        <dbReference type="SAM" id="SignalP"/>
    </source>
</evidence>
<dbReference type="PROSITE" id="PS51257">
    <property type="entry name" value="PROKAR_LIPOPROTEIN"/>
    <property type="match status" value="1"/>
</dbReference>
<evidence type="ECO:0000313" key="4">
    <source>
        <dbReference type="Proteomes" id="UP001061298"/>
    </source>
</evidence>
<accession>A0ABY6DX35</accession>
<feature type="compositionally biased region" description="Polar residues" evidence="1">
    <location>
        <begin position="158"/>
        <end position="205"/>
    </location>
</feature>
<evidence type="ECO:0000313" key="3">
    <source>
        <dbReference type="EMBL" id="UXY18915.1"/>
    </source>
</evidence>
<name>A0ABY6DX35_9ACTN</name>
<dbReference type="Proteomes" id="UP001061298">
    <property type="component" value="Chromosome"/>
</dbReference>
<feature type="region of interest" description="Disordered" evidence="1">
    <location>
        <begin position="26"/>
        <end position="47"/>
    </location>
</feature>
<dbReference type="EMBL" id="CP106793">
    <property type="protein sequence ID" value="UXY18915.1"/>
    <property type="molecule type" value="Genomic_DNA"/>
</dbReference>